<dbReference type="GO" id="GO:0016020">
    <property type="term" value="C:membrane"/>
    <property type="evidence" value="ECO:0007669"/>
    <property type="project" value="InterPro"/>
</dbReference>
<feature type="region of interest" description="Disordered" evidence="1">
    <location>
        <begin position="48"/>
        <end position="67"/>
    </location>
</feature>
<dbReference type="OrthoDB" id="542114at2"/>
<protein>
    <submittedName>
        <fullName evidence="2">Photosystem II reaction center protein PsbN</fullName>
    </submittedName>
</protein>
<proteinExistence type="predicted"/>
<reference evidence="2 3" key="1">
    <citation type="journal article" date="2018" name="Appl. Environ. Microbiol.">
        <title>Genome rearrangement shapes Prochlorococcus ecological adaptation.</title>
        <authorList>
            <person name="Yan W."/>
            <person name="Wei S."/>
            <person name="Wang Q."/>
            <person name="Xiao X."/>
            <person name="Zeng Q."/>
            <person name="Jiao N."/>
            <person name="Zhang R."/>
        </authorList>
    </citation>
    <scope>NUCLEOTIDE SEQUENCE [LARGE SCALE GENOMIC DNA]</scope>
    <source>
        <strain evidence="2 3">XMU1408</strain>
    </source>
</reference>
<dbReference type="AlphaFoldDB" id="A0A318R2V6"/>
<dbReference type="GO" id="GO:0015979">
    <property type="term" value="P:photosynthesis"/>
    <property type="evidence" value="ECO:0007669"/>
    <property type="project" value="InterPro"/>
</dbReference>
<dbReference type="Proteomes" id="UP000247807">
    <property type="component" value="Unassembled WGS sequence"/>
</dbReference>
<dbReference type="EMBL" id="QJUE01000002">
    <property type="protein sequence ID" value="PYE02604.1"/>
    <property type="molecule type" value="Genomic_DNA"/>
</dbReference>
<evidence type="ECO:0000313" key="3">
    <source>
        <dbReference type="Proteomes" id="UP000247807"/>
    </source>
</evidence>
<sequence>MLIGGIVVLLAGSVAYGVYSTFGSGSKELRDTIDEHAKMHELGIAHGHGGNSDAYEMSGKLQKDQIS</sequence>
<evidence type="ECO:0000313" key="2">
    <source>
        <dbReference type="EMBL" id="PYE02604.1"/>
    </source>
</evidence>
<dbReference type="RefSeq" id="WP_158466100.1">
    <property type="nucleotide sequence ID" value="NZ_QJUE01000002.1"/>
</dbReference>
<gene>
    <name evidence="2" type="ORF">DNJ73_02295</name>
</gene>
<evidence type="ECO:0000256" key="1">
    <source>
        <dbReference type="SAM" id="MobiDB-lite"/>
    </source>
</evidence>
<comment type="caution">
    <text evidence="2">The sequence shown here is derived from an EMBL/GenBank/DDBJ whole genome shotgun (WGS) entry which is preliminary data.</text>
</comment>
<organism evidence="2 3">
    <name type="scientific">Prochlorococcus marinus XMU1408</name>
    <dbReference type="NCBI Taxonomy" id="2213228"/>
    <lineage>
        <taxon>Bacteria</taxon>
        <taxon>Bacillati</taxon>
        <taxon>Cyanobacteriota</taxon>
        <taxon>Cyanophyceae</taxon>
        <taxon>Synechococcales</taxon>
        <taxon>Prochlorococcaceae</taxon>
        <taxon>Prochlorococcus</taxon>
    </lineage>
</organism>
<name>A0A318R2V6_PROMR</name>
<accession>A0A318R2V6</accession>